<dbReference type="PANTHER" id="PTHR42866:SF2">
    <property type="entry name" value="3-DEOXY-MANNO-OCTULOSONATE CYTIDYLYLTRANSFERASE, MITOCHONDRIAL"/>
    <property type="match status" value="1"/>
</dbReference>
<dbReference type="InterPro" id="IPR003329">
    <property type="entry name" value="Cytidylyl_trans"/>
</dbReference>
<evidence type="ECO:0000313" key="7">
    <source>
        <dbReference type="Proteomes" id="UP000292884"/>
    </source>
</evidence>
<comment type="subcellular location">
    <subcellularLocation>
        <location evidence="5">Cytoplasm</location>
    </subcellularLocation>
    <subcellularLocation>
        <location evidence="1">Membrane</location>
    </subcellularLocation>
</comment>
<dbReference type="GO" id="GO:0033468">
    <property type="term" value="P:CMP-keto-3-deoxy-D-manno-octulosonic acid biosynthetic process"/>
    <property type="evidence" value="ECO:0007669"/>
    <property type="project" value="UniProtKB-UniRule"/>
</dbReference>
<keyword evidence="4 5" id="KW-0448">Lipopolysaccharide biosynthesis</keyword>
<dbReference type="HAMAP" id="MF_00057">
    <property type="entry name" value="KdsB"/>
    <property type="match status" value="1"/>
</dbReference>
<organism evidence="6 7">
    <name type="scientific">Pedobacter frigiditerrae</name>
    <dbReference type="NCBI Taxonomy" id="2530452"/>
    <lineage>
        <taxon>Bacteria</taxon>
        <taxon>Pseudomonadati</taxon>
        <taxon>Bacteroidota</taxon>
        <taxon>Sphingobacteriia</taxon>
        <taxon>Sphingobacteriales</taxon>
        <taxon>Sphingobacteriaceae</taxon>
        <taxon>Pedobacter</taxon>
    </lineage>
</organism>
<keyword evidence="2 5" id="KW-0808">Transferase</keyword>
<dbReference type="GO" id="GO:0008690">
    <property type="term" value="F:3-deoxy-manno-octulosonate cytidylyltransferase activity"/>
    <property type="evidence" value="ECO:0007669"/>
    <property type="project" value="UniProtKB-UniRule"/>
</dbReference>
<dbReference type="OrthoDB" id="9815559at2"/>
<proteinExistence type="inferred from homology"/>
<gene>
    <name evidence="5 6" type="primary">kdsB</name>
    <name evidence="6" type="ORF">EZ428_13495</name>
</gene>
<dbReference type="AlphaFoldDB" id="A0A4R0MU70"/>
<dbReference type="Gene3D" id="3.90.550.10">
    <property type="entry name" value="Spore Coat Polysaccharide Biosynthesis Protein SpsA, Chain A"/>
    <property type="match status" value="1"/>
</dbReference>
<comment type="function">
    <text evidence="5">Activates KDO (a required 8-carbon sugar) for incorporation into bacterial lipopolysaccharide in Gram-negative bacteria.</text>
</comment>
<dbReference type="NCBIfam" id="NF003952">
    <property type="entry name" value="PRK05450.1-5"/>
    <property type="match status" value="1"/>
</dbReference>
<evidence type="ECO:0000256" key="2">
    <source>
        <dbReference type="ARBA" id="ARBA00022679"/>
    </source>
</evidence>
<reference evidence="6 7" key="1">
    <citation type="submission" date="2019-02" db="EMBL/GenBank/DDBJ databases">
        <title>Pedobacter sp. RP-1-13 sp. nov., isolated from Arctic soil.</title>
        <authorList>
            <person name="Dahal R.H."/>
        </authorList>
    </citation>
    <scope>NUCLEOTIDE SEQUENCE [LARGE SCALE GENOMIC DNA]</scope>
    <source>
        <strain evidence="6 7">RP-1-13</strain>
    </source>
</reference>
<evidence type="ECO:0000256" key="4">
    <source>
        <dbReference type="ARBA" id="ARBA00022985"/>
    </source>
</evidence>
<keyword evidence="5" id="KW-0963">Cytoplasm</keyword>
<dbReference type="InterPro" id="IPR004528">
    <property type="entry name" value="KdsB"/>
</dbReference>
<dbReference type="EMBL" id="SJSK01000003">
    <property type="protein sequence ID" value="TCC90287.1"/>
    <property type="molecule type" value="Genomic_DNA"/>
</dbReference>
<evidence type="ECO:0000256" key="5">
    <source>
        <dbReference type="HAMAP-Rule" id="MF_00057"/>
    </source>
</evidence>
<dbReference type="NCBIfam" id="NF009905">
    <property type="entry name" value="PRK13368.1"/>
    <property type="match status" value="1"/>
</dbReference>
<sequence length="242" mass="27295">MKTLGIIPARYASTRFPAKPLVDIAGKTMIQRVYEQAKKCDLDKVVVATDDERISSVVEAFGGEVIMTDTKHQSGTDRCAEVALKLPGYDIVINIQGDEPFIDPAQISLVRSCFTDDKIQLATLIKEIHTDDELFNTNIPKVVINANQQAIYFSRHPIPYIRNADQKEKWISSHQFYKHIGIYGYTTKTLLEITKLAPSSLELAESLEQLRWLENGYQIQTKVTGIETIAIDTPEDLQKIIL</sequence>
<keyword evidence="3 5" id="KW-0548">Nucleotidyltransferase</keyword>
<keyword evidence="7" id="KW-1185">Reference proteome</keyword>
<name>A0A4R0MU70_9SPHI</name>
<dbReference type="PANTHER" id="PTHR42866">
    <property type="entry name" value="3-DEOXY-MANNO-OCTULOSONATE CYTIDYLYLTRANSFERASE"/>
    <property type="match status" value="1"/>
</dbReference>
<dbReference type="RefSeq" id="WP_131553688.1">
    <property type="nucleotide sequence ID" value="NZ_SJSK01000003.1"/>
</dbReference>
<evidence type="ECO:0000256" key="3">
    <source>
        <dbReference type="ARBA" id="ARBA00022695"/>
    </source>
</evidence>
<comment type="similarity">
    <text evidence="5">Belongs to the KdsB family.</text>
</comment>
<dbReference type="NCBIfam" id="TIGR00466">
    <property type="entry name" value="kdsB"/>
    <property type="match status" value="1"/>
</dbReference>
<dbReference type="CDD" id="cd02517">
    <property type="entry name" value="CMP-KDO-Synthetase"/>
    <property type="match status" value="1"/>
</dbReference>
<accession>A0A4R0MU70</accession>
<dbReference type="EC" id="2.7.7.38" evidence="5"/>
<dbReference type="NCBIfam" id="NF003950">
    <property type="entry name" value="PRK05450.1-3"/>
    <property type="match status" value="1"/>
</dbReference>
<comment type="pathway">
    <text evidence="5">Nucleotide-sugar biosynthesis; CMP-3-deoxy-D-manno-octulosonate biosynthesis; CMP-3-deoxy-D-manno-octulosonate from 3-deoxy-D-manno-octulosonate and CTP: step 1/1.</text>
</comment>
<dbReference type="GO" id="GO:0009103">
    <property type="term" value="P:lipopolysaccharide biosynthetic process"/>
    <property type="evidence" value="ECO:0007669"/>
    <property type="project" value="UniProtKB-UniRule"/>
</dbReference>
<dbReference type="GO" id="GO:0016020">
    <property type="term" value="C:membrane"/>
    <property type="evidence" value="ECO:0007669"/>
    <property type="project" value="UniProtKB-SubCell"/>
</dbReference>
<dbReference type="InterPro" id="IPR029044">
    <property type="entry name" value="Nucleotide-diphossugar_trans"/>
</dbReference>
<comment type="catalytic activity">
    <reaction evidence="5">
        <text>3-deoxy-alpha-D-manno-oct-2-ulosonate + CTP = CMP-3-deoxy-beta-D-manno-octulosonate + diphosphate</text>
        <dbReference type="Rhea" id="RHEA:23448"/>
        <dbReference type="ChEBI" id="CHEBI:33019"/>
        <dbReference type="ChEBI" id="CHEBI:37563"/>
        <dbReference type="ChEBI" id="CHEBI:85986"/>
        <dbReference type="ChEBI" id="CHEBI:85987"/>
        <dbReference type="EC" id="2.7.7.38"/>
    </reaction>
</comment>
<protein>
    <recommendedName>
        <fullName evidence="5">3-deoxy-manno-octulosonate cytidylyltransferase</fullName>
        <ecNumber evidence="5">2.7.7.38</ecNumber>
    </recommendedName>
    <alternativeName>
        <fullName evidence="5">CMP-2-keto-3-deoxyoctulosonic acid synthase</fullName>
        <shortName evidence="5">CKS</shortName>
        <shortName evidence="5">CMP-KDO synthase</shortName>
    </alternativeName>
</protein>
<dbReference type="UniPathway" id="UPA00358">
    <property type="reaction ID" value="UER00476"/>
</dbReference>
<evidence type="ECO:0000256" key="1">
    <source>
        <dbReference type="ARBA" id="ARBA00004370"/>
    </source>
</evidence>
<dbReference type="Pfam" id="PF02348">
    <property type="entry name" value="CTP_transf_3"/>
    <property type="match status" value="1"/>
</dbReference>
<dbReference type="Proteomes" id="UP000292884">
    <property type="component" value="Unassembled WGS sequence"/>
</dbReference>
<dbReference type="FunFam" id="3.90.550.10:FF:000011">
    <property type="entry name" value="3-deoxy-manno-octulosonate cytidylyltransferase"/>
    <property type="match status" value="1"/>
</dbReference>
<comment type="caution">
    <text evidence="6">The sequence shown here is derived from an EMBL/GenBank/DDBJ whole genome shotgun (WGS) entry which is preliminary data.</text>
</comment>
<evidence type="ECO:0000313" key="6">
    <source>
        <dbReference type="EMBL" id="TCC90287.1"/>
    </source>
</evidence>
<dbReference type="GO" id="GO:0005829">
    <property type="term" value="C:cytosol"/>
    <property type="evidence" value="ECO:0007669"/>
    <property type="project" value="TreeGrafter"/>
</dbReference>
<dbReference type="SUPFAM" id="SSF53448">
    <property type="entry name" value="Nucleotide-diphospho-sugar transferases"/>
    <property type="match status" value="1"/>
</dbReference>